<evidence type="ECO:0000313" key="2">
    <source>
        <dbReference type="Proteomes" id="UP001597201"/>
    </source>
</evidence>
<name>A0ABW3Y359_9FLAO</name>
<organism evidence="1 2">
    <name type="scientific">Namhaeicola litoreus</name>
    <dbReference type="NCBI Taxonomy" id="1052145"/>
    <lineage>
        <taxon>Bacteria</taxon>
        <taxon>Pseudomonadati</taxon>
        <taxon>Bacteroidota</taxon>
        <taxon>Flavobacteriia</taxon>
        <taxon>Flavobacteriales</taxon>
        <taxon>Flavobacteriaceae</taxon>
        <taxon>Namhaeicola</taxon>
    </lineage>
</organism>
<dbReference type="Proteomes" id="UP001597201">
    <property type="component" value="Unassembled WGS sequence"/>
</dbReference>
<dbReference type="InterPro" id="IPR015943">
    <property type="entry name" value="WD40/YVTN_repeat-like_dom_sf"/>
</dbReference>
<dbReference type="PANTHER" id="PTHR47199">
    <property type="entry name" value="PHOTOSYSTEM II STABILITY/ASSEMBLY FACTOR HCF136, CHLOROPLASTIC"/>
    <property type="match status" value="1"/>
</dbReference>
<evidence type="ECO:0000313" key="1">
    <source>
        <dbReference type="EMBL" id="MFD1316274.1"/>
    </source>
</evidence>
<keyword evidence="2" id="KW-1185">Reference proteome</keyword>
<accession>A0ABW3Y359</accession>
<gene>
    <name evidence="1" type="ORF">ACFQ39_11655</name>
</gene>
<sequence>MNKSIFLLYFIFVVNPLVFAQDKIVFQDFSIPSSIRAIEVINDSTLFFAGSNGIFGKVVNSNIILDSITNKDGSKPEFRAVTYNEKNVFILSIGNPAKLFKIDPFHPTMSPVLVYSEEHPHVFYDAMTFASEKIGYAMGDPTDDCLSFIKTEDGGHTWKKTDCNSLPKIIKGEAAFAASNTNIKAVKNFVWMVSGGKASRVFASHNYGINWKVVQSPIVQGKEMTGIYSCDFYDEKSGIIMGGNWENKSENTANKAVTKDSGDTWTLIANNNLPPYISCVRFVPNTNGKEIMAVSTMGIYKSGDGGEHWMKISDRPFYTIRFTNRTTAWLAGNKQISKITFHE</sequence>
<dbReference type="SUPFAM" id="SSF110296">
    <property type="entry name" value="Oligoxyloglucan reducing end-specific cellobiohydrolase"/>
    <property type="match status" value="1"/>
</dbReference>
<dbReference type="RefSeq" id="WP_377179095.1">
    <property type="nucleotide sequence ID" value="NZ_JBHTMY010000003.1"/>
</dbReference>
<dbReference type="Gene3D" id="2.130.10.10">
    <property type="entry name" value="YVTN repeat-like/Quinoprotein amine dehydrogenase"/>
    <property type="match status" value="1"/>
</dbReference>
<dbReference type="PANTHER" id="PTHR47199:SF2">
    <property type="entry name" value="PHOTOSYSTEM II STABILITY_ASSEMBLY FACTOR HCF136, CHLOROPLASTIC"/>
    <property type="match status" value="1"/>
</dbReference>
<protein>
    <submittedName>
        <fullName evidence="1">Oxidoreductase</fullName>
    </submittedName>
</protein>
<comment type="caution">
    <text evidence="1">The sequence shown here is derived from an EMBL/GenBank/DDBJ whole genome shotgun (WGS) entry which is preliminary data.</text>
</comment>
<reference evidence="2" key="1">
    <citation type="journal article" date="2019" name="Int. J. Syst. Evol. Microbiol.">
        <title>The Global Catalogue of Microorganisms (GCM) 10K type strain sequencing project: providing services to taxonomists for standard genome sequencing and annotation.</title>
        <authorList>
            <consortium name="The Broad Institute Genomics Platform"/>
            <consortium name="The Broad Institute Genome Sequencing Center for Infectious Disease"/>
            <person name="Wu L."/>
            <person name="Ma J."/>
        </authorList>
    </citation>
    <scope>NUCLEOTIDE SEQUENCE [LARGE SCALE GENOMIC DNA]</scope>
    <source>
        <strain evidence="2">CCUG 61485</strain>
    </source>
</reference>
<dbReference type="EMBL" id="JBHTMY010000003">
    <property type="protein sequence ID" value="MFD1316274.1"/>
    <property type="molecule type" value="Genomic_DNA"/>
</dbReference>
<proteinExistence type="predicted"/>